<evidence type="ECO:0000313" key="2">
    <source>
        <dbReference type="Proteomes" id="UP001156102"/>
    </source>
</evidence>
<sequence>MRNLRYLLNNKRDANQLAEDLQVQLEVNRFENVTVVPIPERKELIIQVPEADGALEDTVEAFMSDYKDGLILE</sequence>
<protein>
    <submittedName>
        <fullName evidence="1">Uncharacterized protein</fullName>
    </submittedName>
</protein>
<comment type="caution">
    <text evidence="1">The sequence shown here is derived from an EMBL/GenBank/DDBJ whole genome shotgun (WGS) entry which is preliminary data.</text>
</comment>
<name>A0AA41XAM2_9BACI</name>
<organism evidence="1 2">
    <name type="scientific">Ectobacillus ponti</name>
    <dbReference type="NCBI Taxonomy" id="2961894"/>
    <lineage>
        <taxon>Bacteria</taxon>
        <taxon>Bacillati</taxon>
        <taxon>Bacillota</taxon>
        <taxon>Bacilli</taxon>
        <taxon>Bacillales</taxon>
        <taxon>Bacillaceae</taxon>
        <taxon>Ectobacillus</taxon>
    </lineage>
</organism>
<reference evidence="1" key="1">
    <citation type="submission" date="2022-07" db="EMBL/GenBank/DDBJ databases">
        <authorList>
            <person name="Li W.-J."/>
            <person name="Deng Q.-Q."/>
        </authorList>
    </citation>
    <scope>NUCLEOTIDE SEQUENCE</scope>
    <source>
        <strain evidence="1">SYSU M60031</strain>
    </source>
</reference>
<evidence type="ECO:0000313" key="1">
    <source>
        <dbReference type="EMBL" id="MCP8969980.1"/>
    </source>
</evidence>
<dbReference type="RefSeq" id="WP_254759902.1">
    <property type="nucleotide sequence ID" value="NZ_JANCLT010000009.1"/>
</dbReference>
<gene>
    <name evidence="1" type="ORF">NK662_15770</name>
</gene>
<proteinExistence type="predicted"/>
<dbReference type="EMBL" id="JANCLT010000009">
    <property type="protein sequence ID" value="MCP8969980.1"/>
    <property type="molecule type" value="Genomic_DNA"/>
</dbReference>
<dbReference type="Proteomes" id="UP001156102">
    <property type="component" value="Unassembled WGS sequence"/>
</dbReference>
<dbReference type="AlphaFoldDB" id="A0AA41XAM2"/>
<accession>A0AA41XAM2</accession>
<keyword evidence="2" id="KW-1185">Reference proteome</keyword>